<proteinExistence type="predicted"/>
<sequence length="195" mass="21658">MFSLPGRQARRLPGMGASVYRTVECYQMLGYSRLFGTSDLCAFDDSRRTWVEGGEVDKGTAQKLAAAGQMWRWTSPTGTWEGSALSIKVCEAVQGLKQATAGLLQHWASPLALSGAFPFVLPGVGRPALLPQSPEHDQGCEEDEDEEEEGVDLMGGLFEGGVWATSVKRKRVTKMRKHKWRKRRKLQRQSASRNK</sequence>
<accession>D8LMF8</accession>
<dbReference type="InterPro" id="IPR013177">
    <property type="entry name" value="Ribosomal_mS38_C"/>
</dbReference>
<gene>
    <name evidence="3" type="ORF">Esi_0004_0163</name>
</gene>
<evidence type="ECO:0000256" key="1">
    <source>
        <dbReference type="SAM" id="MobiDB-lite"/>
    </source>
</evidence>
<dbReference type="SMART" id="SM01155">
    <property type="entry name" value="DUF1713"/>
    <property type="match status" value="1"/>
</dbReference>
<feature type="compositionally biased region" description="Acidic residues" evidence="1">
    <location>
        <begin position="140"/>
        <end position="151"/>
    </location>
</feature>
<protein>
    <recommendedName>
        <fullName evidence="2">Ribosomal protein mS38 C-terminal domain-containing protein</fullName>
    </recommendedName>
</protein>
<dbReference type="EMBL" id="FN649728">
    <property type="protein sequence ID" value="CBN77568.1"/>
    <property type="molecule type" value="Genomic_DNA"/>
</dbReference>
<name>D8LMF8_ECTSI</name>
<feature type="domain" description="Ribosomal protein mS38 C-terminal" evidence="2">
    <location>
        <begin position="163"/>
        <end position="195"/>
    </location>
</feature>
<feature type="region of interest" description="Disordered" evidence="1">
    <location>
        <begin position="169"/>
        <end position="195"/>
    </location>
</feature>
<keyword evidence="4" id="KW-1185">Reference proteome</keyword>
<evidence type="ECO:0000259" key="2">
    <source>
        <dbReference type="SMART" id="SM01155"/>
    </source>
</evidence>
<dbReference type="Proteomes" id="UP000002630">
    <property type="component" value="Linkage Group LG03"/>
</dbReference>
<feature type="compositionally biased region" description="Basic residues" evidence="1">
    <location>
        <begin position="169"/>
        <end position="187"/>
    </location>
</feature>
<dbReference type="Pfam" id="PF08213">
    <property type="entry name" value="COX24_C"/>
    <property type="match status" value="1"/>
</dbReference>
<dbReference type="OrthoDB" id="10302077at2759"/>
<dbReference type="AlphaFoldDB" id="D8LMF8"/>
<evidence type="ECO:0000313" key="3">
    <source>
        <dbReference type="EMBL" id="CBN77568.1"/>
    </source>
</evidence>
<evidence type="ECO:0000313" key="4">
    <source>
        <dbReference type="Proteomes" id="UP000002630"/>
    </source>
</evidence>
<dbReference type="InParanoid" id="D8LMF8"/>
<dbReference type="EMBL" id="FN648596">
    <property type="protein sequence ID" value="CBN77568.1"/>
    <property type="molecule type" value="Genomic_DNA"/>
</dbReference>
<reference evidence="3 4" key="1">
    <citation type="journal article" date="2010" name="Nature">
        <title>The Ectocarpus genome and the independent evolution of multicellularity in brown algae.</title>
        <authorList>
            <person name="Cock J.M."/>
            <person name="Sterck L."/>
            <person name="Rouze P."/>
            <person name="Scornet D."/>
            <person name="Allen A.E."/>
            <person name="Amoutzias G."/>
            <person name="Anthouard V."/>
            <person name="Artiguenave F."/>
            <person name="Aury J.M."/>
            <person name="Badger J.H."/>
            <person name="Beszteri B."/>
            <person name="Billiau K."/>
            <person name="Bonnet E."/>
            <person name="Bothwell J.H."/>
            <person name="Bowler C."/>
            <person name="Boyen C."/>
            <person name="Brownlee C."/>
            <person name="Carrano C.J."/>
            <person name="Charrier B."/>
            <person name="Cho G.Y."/>
            <person name="Coelho S.M."/>
            <person name="Collen J."/>
            <person name="Corre E."/>
            <person name="Da Silva C."/>
            <person name="Delage L."/>
            <person name="Delaroque N."/>
            <person name="Dittami S.M."/>
            <person name="Doulbeau S."/>
            <person name="Elias M."/>
            <person name="Farnham G."/>
            <person name="Gachon C.M."/>
            <person name="Gschloessl B."/>
            <person name="Heesch S."/>
            <person name="Jabbari K."/>
            <person name="Jubin C."/>
            <person name="Kawai H."/>
            <person name="Kimura K."/>
            <person name="Kloareg B."/>
            <person name="Kupper F.C."/>
            <person name="Lang D."/>
            <person name="Le Bail A."/>
            <person name="Leblanc C."/>
            <person name="Lerouge P."/>
            <person name="Lohr M."/>
            <person name="Lopez P.J."/>
            <person name="Martens C."/>
            <person name="Maumus F."/>
            <person name="Michel G."/>
            <person name="Miranda-Saavedra D."/>
            <person name="Morales J."/>
            <person name="Moreau H."/>
            <person name="Motomura T."/>
            <person name="Nagasato C."/>
            <person name="Napoli C.A."/>
            <person name="Nelson D.R."/>
            <person name="Nyvall-Collen P."/>
            <person name="Peters A.F."/>
            <person name="Pommier C."/>
            <person name="Potin P."/>
            <person name="Poulain J."/>
            <person name="Quesneville H."/>
            <person name="Read B."/>
            <person name="Rensing S.A."/>
            <person name="Ritter A."/>
            <person name="Rousvoal S."/>
            <person name="Samanta M."/>
            <person name="Samson G."/>
            <person name="Schroeder D.C."/>
            <person name="Segurens B."/>
            <person name="Strittmatter M."/>
            <person name="Tonon T."/>
            <person name="Tregear J.W."/>
            <person name="Valentin K."/>
            <person name="von Dassow P."/>
            <person name="Yamagishi T."/>
            <person name="Van de Peer Y."/>
            <person name="Wincker P."/>
        </authorList>
    </citation>
    <scope>NUCLEOTIDE SEQUENCE [LARGE SCALE GENOMIC DNA]</scope>
    <source>
        <strain evidence="4">Ec32 / CCAP1310/4</strain>
    </source>
</reference>
<feature type="region of interest" description="Disordered" evidence="1">
    <location>
        <begin position="128"/>
        <end position="151"/>
    </location>
</feature>
<organism evidence="3 4">
    <name type="scientific">Ectocarpus siliculosus</name>
    <name type="common">Brown alga</name>
    <name type="synonym">Conferva siliculosa</name>
    <dbReference type="NCBI Taxonomy" id="2880"/>
    <lineage>
        <taxon>Eukaryota</taxon>
        <taxon>Sar</taxon>
        <taxon>Stramenopiles</taxon>
        <taxon>Ochrophyta</taxon>
        <taxon>PX clade</taxon>
        <taxon>Phaeophyceae</taxon>
        <taxon>Ectocarpales</taxon>
        <taxon>Ectocarpaceae</taxon>
        <taxon>Ectocarpus</taxon>
    </lineage>
</organism>